<dbReference type="Gene3D" id="3.20.20.100">
    <property type="entry name" value="NADP-dependent oxidoreductase domain"/>
    <property type="match status" value="1"/>
</dbReference>
<evidence type="ECO:0000313" key="2">
    <source>
        <dbReference type="EMBL" id="MBB4678237.1"/>
    </source>
</evidence>
<gene>
    <name evidence="2" type="ORF">HNR67_004355</name>
</gene>
<dbReference type="CDD" id="cd19088">
    <property type="entry name" value="AKR_AKR13B1"/>
    <property type="match status" value="1"/>
</dbReference>
<keyword evidence="3" id="KW-1185">Reference proteome</keyword>
<protein>
    <submittedName>
        <fullName evidence="2">Aryl-alcohol dehydrogenase-like predicted oxidoreductase</fullName>
    </submittedName>
</protein>
<evidence type="ECO:0000259" key="1">
    <source>
        <dbReference type="Pfam" id="PF00248"/>
    </source>
</evidence>
<dbReference type="InterPro" id="IPR020471">
    <property type="entry name" value="AKR"/>
</dbReference>
<organism evidence="2 3">
    <name type="scientific">Crossiella cryophila</name>
    <dbReference type="NCBI Taxonomy" id="43355"/>
    <lineage>
        <taxon>Bacteria</taxon>
        <taxon>Bacillati</taxon>
        <taxon>Actinomycetota</taxon>
        <taxon>Actinomycetes</taxon>
        <taxon>Pseudonocardiales</taxon>
        <taxon>Pseudonocardiaceae</taxon>
        <taxon>Crossiella</taxon>
    </lineage>
</organism>
<dbReference type="SUPFAM" id="SSF51430">
    <property type="entry name" value="NAD(P)-linked oxidoreductase"/>
    <property type="match status" value="1"/>
</dbReference>
<dbReference type="GO" id="GO:0016491">
    <property type="term" value="F:oxidoreductase activity"/>
    <property type="evidence" value="ECO:0007669"/>
    <property type="project" value="InterPro"/>
</dbReference>
<dbReference type="PRINTS" id="PR00069">
    <property type="entry name" value="ALDKETRDTASE"/>
</dbReference>
<dbReference type="Pfam" id="PF00248">
    <property type="entry name" value="Aldo_ket_red"/>
    <property type="match status" value="1"/>
</dbReference>
<comment type="caution">
    <text evidence="2">The sequence shown here is derived from an EMBL/GenBank/DDBJ whole genome shotgun (WGS) entry which is preliminary data.</text>
</comment>
<dbReference type="PANTHER" id="PTHR43638">
    <property type="entry name" value="OXIDOREDUCTASE, ALDO/KETO REDUCTASE FAMILY PROTEIN"/>
    <property type="match status" value="1"/>
</dbReference>
<feature type="domain" description="NADP-dependent oxidoreductase" evidence="1">
    <location>
        <begin position="4"/>
        <end position="273"/>
    </location>
</feature>
<dbReference type="InterPro" id="IPR036812">
    <property type="entry name" value="NAD(P)_OxRdtase_dom_sf"/>
</dbReference>
<dbReference type="AlphaFoldDB" id="A0A7W7CBR5"/>
<dbReference type="PANTHER" id="PTHR43638:SF3">
    <property type="entry name" value="ALDEHYDE REDUCTASE"/>
    <property type="match status" value="1"/>
</dbReference>
<name>A0A7W7CBR5_9PSEU</name>
<dbReference type="Proteomes" id="UP000533598">
    <property type="component" value="Unassembled WGS sequence"/>
</dbReference>
<sequence>MVSRIGFGAMQLARLHEDRDAAIRLVRRAVDSGVDHIDTAQFYGNGFVNEVIRAAVPGAEITIVSKVGADPGPAGPYPTSAQRPGQLRASVEANLAALGLDRIPVVNLRRNDVGFAPPAEGDQVVDLDDQLAEMIALRTEGKIGAIGLSSVTLDGLRRALPAGIVCVQNPYSLVDRADEEMLELCAAQRIAWVPYFPLGSAVPGAPKVTEEPVVTAVAGTLGATPAQIGLSWLLHRAPNVLLIPGAADEGHLEANLATGRLTLDAAAMTALAAVPSRALPYPR</sequence>
<dbReference type="InterPro" id="IPR023210">
    <property type="entry name" value="NADP_OxRdtase_dom"/>
</dbReference>
<proteinExistence type="predicted"/>
<reference evidence="2 3" key="1">
    <citation type="submission" date="2020-08" db="EMBL/GenBank/DDBJ databases">
        <title>Sequencing the genomes of 1000 actinobacteria strains.</title>
        <authorList>
            <person name="Klenk H.-P."/>
        </authorList>
    </citation>
    <scope>NUCLEOTIDE SEQUENCE [LARGE SCALE GENOMIC DNA]</scope>
    <source>
        <strain evidence="2 3">DSM 44230</strain>
    </source>
</reference>
<dbReference type="EMBL" id="JACHMH010000001">
    <property type="protein sequence ID" value="MBB4678237.1"/>
    <property type="molecule type" value="Genomic_DNA"/>
</dbReference>
<accession>A0A7W7CBR5</accession>
<evidence type="ECO:0000313" key="3">
    <source>
        <dbReference type="Proteomes" id="UP000533598"/>
    </source>
</evidence>